<name>W2ZU94_PHYNI</name>
<proteinExistence type="predicted"/>
<sequence length="80" mass="9291">PTPERLANDEINLIDFVYHLSLHQLPCLKKAYRLAKVSCENHHARRSYYHILSLAGCQTNCHLTTLYFPLAPRCTHYVPI</sequence>
<protein>
    <submittedName>
        <fullName evidence="1">Uncharacterized protein</fullName>
    </submittedName>
</protein>
<comment type="caution">
    <text evidence="1">The sequence shown here is derived from an EMBL/GenBank/DDBJ whole genome shotgun (WGS) entry which is preliminary data.</text>
</comment>
<organism evidence="1 2">
    <name type="scientific">Phytophthora nicotianae P10297</name>
    <dbReference type="NCBI Taxonomy" id="1317064"/>
    <lineage>
        <taxon>Eukaryota</taxon>
        <taxon>Sar</taxon>
        <taxon>Stramenopiles</taxon>
        <taxon>Oomycota</taxon>
        <taxon>Peronosporomycetes</taxon>
        <taxon>Peronosporales</taxon>
        <taxon>Peronosporaceae</taxon>
        <taxon>Phytophthora</taxon>
    </lineage>
</organism>
<dbReference type="EMBL" id="ANIY01000903">
    <property type="protein sequence ID" value="ETP50897.1"/>
    <property type="molecule type" value="Genomic_DNA"/>
</dbReference>
<reference evidence="1 2" key="1">
    <citation type="submission" date="2013-11" db="EMBL/GenBank/DDBJ databases">
        <title>The Genome Sequence of Phytophthora parasitica P10297.</title>
        <authorList>
            <consortium name="The Broad Institute Genomics Platform"/>
            <person name="Russ C."/>
            <person name="Tyler B."/>
            <person name="Panabieres F."/>
            <person name="Shan W."/>
            <person name="Tripathy S."/>
            <person name="Grunwald N."/>
            <person name="Machado M."/>
            <person name="Johnson C.S."/>
            <person name="Walker B."/>
            <person name="Young S.K."/>
            <person name="Zeng Q."/>
            <person name="Gargeya S."/>
            <person name="Fitzgerald M."/>
            <person name="Haas B."/>
            <person name="Abouelleil A."/>
            <person name="Allen A.W."/>
            <person name="Alvarado L."/>
            <person name="Arachchi H.M."/>
            <person name="Berlin A.M."/>
            <person name="Chapman S.B."/>
            <person name="Gainer-Dewar J."/>
            <person name="Goldberg J."/>
            <person name="Griggs A."/>
            <person name="Gujja S."/>
            <person name="Hansen M."/>
            <person name="Howarth C."/>
            <person name="Imamovic A."/>
            <person name="Ireland A."/>
            <person name="Larimer J."/>
            <person name="McCowan C."/>
            <person name="Murphy C."/>
            <person name="Pearson M."/>
            <person name="Poon T.W."/>
            <person name="Priest M."/>
            <person name="Roberts A."/>
            <person name="Saif S."/>
            <person name="Shea T."/>
            <person name="Sisk P."/>
            <person name="Sykes S."/>
            <person name="Wortman J."/>
            <person name="Nusbaum C."/>
            <person name="Birren B."/>
        </authorList>
    </citation>
    <scope>NUCLEOTIDE SEQUENCE [LARGE SCALE GENOMIC DNA]</scope>
    <source>
        <strain evidence="1 2">P10297</strain>
    </source>
</reference>
<dbReference type="Proteomes" id="UP000018948">
    <property type="component" value="Unassembled WGS sequence"/>
</dbReference>
<evidence type="ECO:0000313" key="1">
    <source>
        <dbReference type="EMBL" id="ETP50897.1"/>
    </source>
</evidence>
<evidence type="ECO:0000313" key="2">
    <source>
        <dbReference type="Proteomes" id="UP000018948"/>
    </source>
</evidence>
<gene>
    <name evidence="1" type="ORF">F442_03886</name>
</gene>
<feature type="non-terminal residue" evidence="1">
    <location>
        <position position="1"/>
    </location>
</feature>
<accession>W2ZU94</accession>
<dbReference type="AlphaFoldDB" id="W2ZU94"/>